<proteinExistence type="predicted"/>
<feature type="domain" description="N-acyl amino acid synthase FeeM catalytic core" evidence="1">
    <location>
        <begin position="36"/>
        <end position="155"/>
    </location>
</feature>
<sequence>MDRANPSFLVDESLLANPLTPPAELPSRSERLPFTIRAEAGDRGRDAVVLLAQSRLDHEPVGTMRIQSNAHGPLPLEASVALPPEMAGYRLAEATQLAVRDGLMGRAVKVALCKALLTYCRAAAIDWVVIATRAPLDRDFEAMLFDDVHGAHETFPMTHLDGQAHRLMAKRVASAQRRWAEVQHPLYGCMFETQHPDIDVTPRPS</sequence>
<evidence type="ECO:0000313" key="2">
    <source>
        <dbReference type="EMBL" id="AJK50916.1"/>
    </source>
</evidence>
<dbReference type="RefSeq" id="WP_042629108.1">
    <property type="nucleotide sequence ID" value="NZ_CP002581.1"/>
</dbReference>
<evidence type="ECO:0000313" key="3">
    <source>
        <dbReference type="Proteomes" id="UP000031838"/>
    </source>
</evidence>
<name>A0A0B6SFC1_BURPL</name>
<dbReference type="Pfam" id="PF21926">
    <property type="entry name" value="FeeM"/>
    <property type="match status" value="1"/>
</dbReference>
<dbReference type="EMBL" id="CP002581">
    <property type="protein sequence ID" value="AJK50916.1"/>
    <property type="molecule type" value="Genomic_DNA"/>
</dbReference>
<dbReference type="SUPFAM" id="SSF55729">
    <property type="entry name" value="Acyl-CoA N-acyltransferases (Nat)"/>
    <property type="match status" value="1"/>
</dbReference>
<keyword evidence="3" id="KW-1185">Reference proteome</keyword>
<protein>
    <recommendedName>
        <fullName evidence="1">N-acyl amino acid synthase FeeM catalytic core domain-containing protein</fullName>
    </recommendedName>
</protein>
<gene>
    <name evidence="2" type="ORF">BGL_2c28620</name>
</gene>
<dbReference type="AlphaFoldDB" id="A0A0B6SFC1"/>
<evidence type="ECO:0000259" key="1">
    <source>
        <dbReference type="Pfam" id="PF21926"/>
    </source>
</evidence>
<dbReference type="InterPro" id="IPR054597">
    <property type="entry name" value="FeeM_cat"/>
</dbReference>
<organism evidence="2 3">
    <name type="scientific">Burkholderia plantarii</name>
    <dbReference type="NCBI Taxonomy" id="41899"/>
    <lineage>
        <taxon>Bacteria</taxon>
        <taxon>Pseudomonadati</taxon>
        <taxon>Pseudomonadota</taxon>
        <taxon>Betaproteobacteria</taxon>
        <taxon>Burkholderiales</taxon>
        <taxon>Burkholderiaceae</taxon>
        <taxon>Burkholderia</taxon>
    </lineage>
</organism>
<reference evidence="3" key="1">
    <citation type="submission" date="2011-03" db="EMBL/GenBank/DDBJ databases">
        <authorList>
            <person name="Voget S."/>
            <person name="Streit W.R."/>
            <person name="Jaeger K.E."/>
            <person name="Daniel R."/>
        </authorList>
    </citation>
    <scope>NUCLEOTIDE SEQUENCE [LARGE SCALE GENOMIC DNA]</scope>
    <source>
        <strain evidence="3">PG1</strain>
    </source>
</reference>
<dbReference type="HOGENOM" id="CLU_091984_0_0_4"/>
<dbReference type="InterPro" id="IPR016181">
    <property type="entry name" value="Acyl_CoA_acyltransferase"/>
</dbReference>
<dbReference type="KEGG" id="bgp:BGL_2c28620"/>
<accession>A0A0B6SFC1</accession>
<reference evidence="2 3" key="2">
    <citation type="journal article" date="2016" name="Appl. Microbiol. Biotechnol.">
        <title>Mutations improving production and secretion of extracellular lipase by Burkholderia glumae PG1.</title>
        <authorList>
            <person name="Knapp A."/>
            <person name="Voget S."/>
            <person name="Gao R."/>
            <person name="Zaburannyi N."/>
            <person name="Krysciak D."/>
            <person name="Breuer M."/>
            <person name="Hauer B."/>
            <person name="Streit W.R."/>
            <person name="Muller R."/>
            <person name="Daniel R."/>
            <person name="Jaeger K.E."/>
        </authorList>
    </citation>
    <scope>NUCLEOTIDE SEQUENCE [LARGE SCALE GENOMIC DNA]</scope>
    <source>
        <strain evidence="2 3">PG1</strain>
    </source>
</reference>
<dbReference type="Gene3D" id="3.40.630.30">
    <property type="match status" value="1"/>
</dbReference>
<dbReference type="Proteomes" id="UP000031838">
    <property type="component" value="Chromosome 2"/>
</dbReference>